<sequence>MSHNKTILTVACAAAIGLASPVLQAKNSVGNQGQGIGWGVNKDLVREHDSREFTVAAELSFEALPGASAYWGTYTGIQGPAAYTAEFPQNWHGGVIMYAHGFRGESSVVTPEVPNLAFRNTALALGYAWAASSYSANYYDVRAAVEDTNRLALELTDILRNDWSVDHGDINQYLIAGVSMGGHTAAAAVERETLETARYPVAYEGALPLCQAEQNQFYWLGDYNRVAQELAGLGHLPYEDFQQNLPSIVSNLFVATSGEDAFVPKNEAGQRLKDIAMNLTGGERPIFDEGFSSPVWQGAVLGTGGADGTITGILAKDFYDNTDRVYRWTDGPRFTGQERALTAKVGRFLADKGVNPIQDDSVRWMPLVQGDFDVPVLTMHTLGDFFVPFVHQQLYRKGAEANGSQDLLVQRAIRAPGHCGFSGSEFSTALVDLVTWVNFGIRPGGDDVLDPEVVADDQYGCDYTINDASTPSRAALPQCD</sequence>
<feature type="signal peptide" evidence="1">
    <location>
        <begin position="1"/>
        <end position="25"/>
    </location>
</feature>
<protein>
    <recommendedName>
        <fullName evidence="4">Alpha/beta hydrolase family protein</fullName>
    </recommendedName>
</protein>
<dbReference type="SUPFAM" id="SSF53474">
    <property type="entry name" value="alpha/beta-Hydrolases"/>
    <property type="match status" value="1"/>
</dbReference>
<dbReference type="RefSeq" id="WP_218144745.1">
    <property type="nucleotide sequence ID" value="NZ_FOHZ01000001.1"/>
</dbReference>
<organism evidence="2 3">
    <name type="scientific">Marinobacter segnicrescens</name>
    <dbReference type="NCBI Taxonomy" id="430453"/>
    <lineage>
        <taxon>Bacteria</taxon>
        <taxon>Pseudomonadati</taxon>
        <taxon>Pseudomonadota</taxon>
        <taxon>Gammaproteobacteria</taxon>
        <taxon>Pseudomonadales</taxon>
        <taxon>Marinobacteraceae</taxon>
        <taxon>Marinobacter</taxon>
    </lineage>
</organism>
<dbReference type="EMBL" id="FOHZ01000001">
    <property type="protein sequence ID" value="SES70068.1"/>
    <property type="molecule type" value="Genomic_DNA"/>
</dbReference>
<dbReference type="Gene3D" id="3.40.50.1820">
    <property type="entry name" value="alpha/beta hydrolase"/>
    <property type="match status" value="1"/>
</dbReference>
<accession>A0A1H9YLZ9</accession>
<evidence type="ECO:0000313" key="2">
    <source>
        <dbReference type="EMBL" id="SES70068.1"/>
    </source>
</evidence>
<evidence type="ECO:0000256" key="1">
    <source>
        <dbReference type="SAM" id="SignalP"/>
    </source>
</evidence>
<keyword evidence="1" id="KW-0732">Signal</keyword>
<dbReference type="InterPro" id="IPR029058">
    <property type="entry name" value="AB_hydrolase_fold"/>
</dbReference>
<keyword evidence="3" id="KW-1185">Reference proteome</keyword>
<reference evidence="3" key="1">
    <citation type="submission" date="2016-10" db="EMBL/GenBank/DDBJ databases">
        <authorList>
            <person name="Varghese N."/>
            <person name="Submissions S."/>
        </authorList>
    </citation>
    <scope>NUCLEOTIDE SEQUENCE [LARGE SCALE GENOMIC DNA]</scope>
    <source>
        <strain evidence="3">CGMCC 1.6489</strain>
    </source>
</reference>
<proteinExistence type="predicted"/>
<feature type="chain" id="PRO_5011503449" description="Alpha/beta hydrolase family protein" evidence="1">
    <location>
        <begin position="26"/>
        <end position="480"/>
    </location>
</feature>
<gene>
    <name evidence="2" type="ORF">SAMN04487962_101238</name>
</gene>
<dbReference type="STRING" id="430453.SAMN04487962_101238"/>
<name>A0A1H9YLZ9_9GAMM</name>
<evidence type="ECO:0008006" key="4">
    <source>
        <dbReference type="Google" id="ProtNLM"/>
    </source>
</evidence>
<dbReference type="Proteomes" id="UP000198762">
    <property type="component" value="Unassembled WGS sequence"/>
</dbReference>
<dbReference type="AlphaFoldDB" id="A0A1H9YLZ9"/>
<evidence type="ECO:0000313" key="3">
    <source>
        <dbReference type="Proteomes" id="UP000198762"/>
    </source>
</evidence>